<sequence length="133" mass="15310">MRDSLDPKIKTIKQIQCVQLDKYSATSIARRTTSCCNTCRNTVRHCVDWTFDAVLGQMDPQRLNSHLQIMYGVTHWHLVLQLVPHMLFRRQVWGAGRPSKSLNMTSHVGSKNVINITLSRKVPRITIRVDRLA</sequence>
<dbReference type="EMBL" id="BGPR01015056">
    <property type="protein sequence ID" value="GBN67839.1"/>
    <property type="molecule type" value="Genomic_DNA"/>
</dbReference>
<name>A0A4Y2QXJ5_ARAVE</name>
<dbReference type="Proteomes" id="UP000499080">
    <property type="component" value="Unassembled WGS sequence"/>
</dbReference>
<protein>
    <submittedName>
        <fullName evidence="1">Uncharacterized protein</fullName>
    </submittedName>
</protein>
<evidence type="ECO:0000313" key="1">
    <source>
        <dbReference type="EMBL" id="GBN67839.1"/>
    </source>
</evidence>
<comment type="caution">
    <text evidence="1">The sequence shown here is derived from an EMBL/GenBank/DDBJ whole genome shotgun (WGS) entry which is preliminary data.</text>
</comment>
<keyword evidence="2" id="KW-1185">Reference proteome</keyword>
<organism evidence="1 2">
    <name type="scientific">Araneus ventricosus</name>
    <name type="common">Orbweaver spider</name>
    <name type="synonym">Epeira ventricosa</name>
    <dbReference type="NCBI Taxonomy" id="182803"/>
    <lineage>
        <taxon>Eukaryota</taxon>
        <taxon>Metazoa</taxon>
        <taxon>Ecdysozoa</taxon>
        <taxon>Arthropoda</taxon>
        <taxon>Chelicerata</taxon>
        <taxon>Arachnida</taxon>
        <taxon>Araneae</taxon>
        <taxon>Araneomorphae</taxon>
        <taxon>Entelegynae</taxon>
        <taxon>Araneoidea</taxon>
        <taxon>Araneidae</taxon>
        <taxon>Araneus</taxon>
    </lineage>
</organism>
<proteinExistence type="predicted"/>
<accession>A0A4Y2QXJ5</accession>
<reference evidence="1 2" key="1">
    <citation type="journal article" date="2019" name="Sci. Rep.">
        <title>Orb-weaving spider Araneus ventricosus genome elucidates the spidroin gene catalogue.</title>
        <authorList>
            <person name="Kono N."/>
            <person name="Nakamura H."/>
            <person name="Ohtoshi R."/>
            <person name="Moran D.A.P."/>
            <person name="Shinohara A."/>
            <person name="Yoshida Y."/>
            <person name="Fujiwara M."/>
            <person name="Mori M."/>
            <person name="Tomita M."/>
            <person name="Arakawa K."/>
        </authorList>
    </citation>
    <scope>NUCLEOTIDE SEQUENCE [LARGE SCALE GENOMIC DNA]</scope>
</reference>
<evidence type="ECO:0000313" key="2">
    <source>
        <dbReference type="Proteomes" id="UP000499080"/>
    </source>
</evidence>
<gene>
    <name evidence="1" type="ORF">AVEN_156778_1</name>
</gene>
<dbReference type="AlphaFoldDB" id="A0A4Y2QXJ5"/>